<proteinExistence type="predicted"/>
<dbReference type="PANTHER" id="PTHR13754">
    <property type="entry name" value="METALLO-BETA-LACTAMASE SUPERFAMILY PROTEIN"/>
    <property type="match status" value="1"/>
</dbReference>
<evidence type="ECO:0000313" key="2">
    <source>
        <dbReference type="EMBL" id="KXB03460.1"/>
    </source>
</evidence>
<sequence>MKITIIYDNESYKKGLKPDWGFSCLVEVENSPQIIFDLGADGRILLSNMEKLRIDPSSIDEVFISHSHTDHVGGLKNFLKRNKEVTLYAPSSFSVPYDVEEIISIKEAQQIHNNIFSTGELKGTEQEQSLVIKTGDEVVVVVGCSHPGVENILDAASKFGKPCALIGGLHEFDGFNLIEDLDLVCPAHCTKFKSEIKLQYPDKQIDAGVGRVIQL</sequence>
<gene>
    <name evidence="2" type="ORF">AKJ45_01585</name>
</gene>
<evidence type="ECO:0000259" key="1">
    <source>
        <dbReference type="SMART" id="SM00849"/>
    </source>
</evidence>
<protein>
    <submittedName>
        <fullName evidence="2">Beta-lactamase</fullName>
    </submittedName>
</protein>
<dbReference type="Pfam" id="PF00753">
    <property type="entry name" value="Lactamase_B"/>
    <property type="match status" value="1"/>
</dbReference>
<dbReference type="InterPro" id="IPR036866">
    <property type="entry name" value="RibonucZ/Hydroxyglut_hydro"/>
</dbReference>
<dbReference type="GO" id="GO:0016740">
    <property type="term" value="F:transferase activity"/>
    <property type="evidence" value="ECO:0007669"/>
    <property type="project" value="TreeGrafter"/>
</dbReference>
<dbReference type="CDD" id="cd07713">
    <property type="entry name" value="DHPS-like_MBL-fold"/>
    <property type="match status" value="1"/>
</dbReference>
<dbReference type="EMBL" id="LHXZ01000013">
    <property type="protein sequence ID" value="KXB03460.1"/>
    <property type="molecule type" value="Genomic_DNA"/>
</dbReference>
<dbReference type="Proteomes" id="UP000070565">
    <property type="component" value="Unassembled WGS sequence"/>
</dbReference>
<keyword evidence="3" id="KW-1185">Reference proteome</keyword>
<name>A0A133VAJ7_9EURY</name>
<feature type="domain" description="Metallo-beta-lactamase" evidence="1">
    <location>
        <begin position="20"/>
        <end position="188"/>
    </location>
</feature>
<dbReference type="PANTHER" id="PTHR13754:SF13">
    <property type="entry name" value="METALLO-BETA-LACTAMASE SUPERFAMILY PROTEIN (AFU_ORTHOLOGUE AFUA_3G07630)"/>
    <property type="match status" value="1"/>
</dbReference>
<reference evidence="2 3" key="1">
    <citation type="journal article" date="2016" name="Sci. Rep.">
        <title>Metabolic traits of an uncultured archaeal lineage -MSBL1- from brine pools of the Red Sea.</title>
        <authorList>
            <person name="Mwirichia R."/>
            <person name="Alam I."/>
            <person name="Rashid M."/>
            <person name="Vinu M."/>
            <person name="Ba-Alawi W."/>
            <person name="Anthony Kamau A."/>
            <person name="Kamanda Ngugi D."/>
            <person name="Goker M."/>
            <person name="Klenk H.P."/>
            <person name="Bajic V."/>
            <person name="Stingl U."/>
        </authorList>
    </citation>
    <scope>NUCLEOTIDE SEQUENCE [LARGE SCALE GENOMIC DNA]</scope>
    <source>
        <strain evidence="2">SCGC-AAA261F19</strain>
    </source>
</reference>
<organism evidence="2 3">
    <name type="scientific">candidate division MSBL1 archaeon SCGC-AAA261F19</name>
    <dbReference type="NCBI Taxonomy" id="1698275"/>
    <lineage>
        <taxon>Archaea</taxon>
        <taxon>Methanobacteriati</taxon>
        <taxon>Methanobacteriota</taxon>
        <taxon>candidate division MSBL1</taxon>
    </lineage>
</organism>
<evidence type="ECO:0000313" key="3">
    <source>
        <dbReference type="Proteomes" id="UP000070565"/>
    </source>
</evidence>
<dbReference type="InterPro" id="IPR052926">
    <property type="entry name" value="Metallo-beta-lactamase_dom"/>
</dbReference>
<dbReference type="InterPro" id="IPR001279">
    <property type="entry name" value="Metallo-B-lactamas"/>
</dbReference>
<dbReference type="SMART" id="SM00849">
    <property type="entry name" value="Lactamase_B"/>
    <property type="match status" value="1"/>
</dbReference>
<dbReference type="AlphaFoldDB" id="A0A133VAJ7"/>
<dbReference type="InterPro" id="IPR041712">
    <property type="entry name" value="DHPS-like_MBL-fold"/>
</dbReference>
<accession>A0A133VAJ7</accession>
<dbReference type="SUPFAM" id="SSF56281">
    <property type="entry name" value="Metallo-hydrolase/oxidoreductase"/>
    <property type="match status" value="1"/>
</dbReference>
<comment type="caution">
    <text evidence="2">The sequence shown here is derived from an EMBL/GenBank/DDBJ whole genome shotgun (WGS) entry which is preliminary data.</text>
</comment>
<dbReference type="Gene3D" id="3.60.15.10">
    <property type="entry name" value="Ribonuclease Z/Hydroxyacylglutathione hydrolase-like"/>
    <property type="match status" value="2"/>
</dbReference>